<proteinExistence type="inferred from homology"/>
<reference evidence="11 12" key="1">
    <citation type="submission" date="2015-07" db="EMBL/GenBank/DDBJ databases">
        <title>Whole genome sequence of Herpetosiphon geysericola DSM 7119.</title>
        <authorList>
            <person name="Hemp J."/>
            <person name="Ward L.M."/>
            <person name="Pace L.A."/>
            <person name="Fischer W.W."/>
        </authorList>
    </citation>
    <scope>NUCLEOTIDE SEQUENCE [LARGE SCALE GENOMIC DNA]</scope>
    <source>
        <strain evidence="11 12">DSM 7119</strain>
    </source>
</reference>
<evidence type="ECO:0000256" key="7">
    <source>
        <dbReference type="ARBA" id="ARBA00023136"/>
    </source>
</evidence>
<feature type="transmembrane region" description="Helical" evidence="9">
    <location>
        <begin position="189"/>
        <end position="210"/>
    </location>
</feature>
<comment type="function">
    <text evidence="9">Part of the ABC transporter complex (TC 3.A.1.6.1) involved in sulfate/thiosulfate import.</text>
</comment>
<keyword evidence="12" id="KW-1185">Reference proteome</keyword>
<evidence type="ECO:0000256" key="6">
    <source>
        <dbReference type="ARBA" id="ARBA00023032"/>
    </source>
</evidence>
<dbReference type="CDD" id="cd06261">
    <property type="entry name" value="TM_PBP2"/>
    <property type="match status" value="1"/>
</dbReference>
<dbReference type="InterPro" id="IPR011865">
    <property type="entry name" value="CysT_permease"/>
</dbReference>
<evidence type="ECO:0000313" key="11">
    <source>
        <dbReference type="EMBL" id="KPL81539.1"/>
    </source>
</evidence>
<dbReference type="InterPro" id="IPR035906">
    <property type="entry name" value="MetI-like_sf"/>
</dbReference>
<keyword evidence="5 9" id="KW-1133">Transmembrane helix</keyword>
<dbReference type="NCBIfam" id="TIGR02139">
    <property type="entry name" value="permease_CysT"/>
    <property type="match status" value="1"/>
</dbReference>
<dbReference type="EMBL" id="LGKP01000035">
    <property type="protein sequence ID" value="KPL81539.1"/>
    <property type="molecule type" value="Genomic_DNA"/>
</dbReference>
<keyword evidence="6 9" id="KW-0764">Sulfate transport</keyword>
<dbReference type="PROSITE" id="PS50928">
    <property type="entry name" value="ABC_TM1"/>
    <property type="match status" value="1"/>
</dbReference>
<dbReference type="PANTHER" id="PTHR30406">
    <property type="entry name" value="SULFATE TRANSPORT SYSTEM PERMEASE PROTEIN"/>
    <property type="match status" value="1"/>
</dbReference>
<dbReference type="RefSeq" id="WP_054536852.1">
    <property type="nucleotide sequence ID" value="NZ_LGKP01000035.1"/>
</dbReference>
<evidence type="ECO:0000256" key="2">
    <source>
        <dbReference type="ARBA" id="ARBA00011779"/>
    </source>
</evidence>
<evidence type="ECO:0000256" key="1">
    <source>
        <dbReference type="ARBA" id="ARBA00004141"/>
    </source>
</evidence>
<protein>
    <recommendedName>
        <fullName evidence="9">Sulfate transport system permease protein CysT</fullName>
    </recommendedName>
</protein>
<feature type="transmembrane region" description="Helical" evidence="9">
    <location>
        <begin position="62"/>
        <end position="88"/>
    </location>
</feature>
<dbReference type="STRING" id="70996.SE18_23270"/>
<feature type="transmembrane region" description="Helical" evidence="9">
    <location>
        <begin position="20"/>
        <end position="41"/>
    </location>
</feature>
<dbReference type="SUPFAM" id="SSF161098">
    <property type="entry name" value="MetI-like"/>
    <property type="match status" value="1"/>
</dbReference>
<dbReference type="PANTHER" id="PTHR30406:SF1">
    <property type="entry name" value="SULFATE TRANSPORT SYSTEM PERMEASE PROTEIN CYSW"/>
    <property type="match status" value="1"/>
</dbReference>
<feature type="transmembrane region" description="Helical" evidence="9">
    <location>
        <begin position="141"/>
        <end position="161"/>
    </location>
</feature>
<keyword evidence="7 9" id="KW-0472">Membrane</keyword>
<comment type="function">
    <text evidence="8">Part of the ABC transporter complex CysAWTP (TC 3.A.1.6.1) involved in sulfate/thiosulfate import. Probably responsible for the translocation of the substrate across the membrane.</text>
</comment>
<evidence type="ECO:0000256" key="9">
    <source>
        <dbReference type="RuleBase" id="RU366001"/>
    </source>
</evidence>
<evidence type="ECO:0000256" key="4">
    <source>
        <dbReference type="ARBA" id="ARBA00022692"/>
    </source>
</evidence>
<comment type="subunit">
    <text evidence="2">The complex is composed of two ATP-binding proteins (CysA), two transmembrane proteins (CysT and CysW) and a solute-binding protein (CysP).</text>
</comment>
<dbReference type="Proteomes" id="UP000050277">
    <property type="component" value="Unassembled WGS sequence"/>
</dbReference>
<evidence type="ECO:0000259" key="10">
    <source>
        <dbReference type="PROSITE" id="PS50928"/>
    </source>
</evidence>
<dbReference type="AlphaFoldDB" id="A0A0P6YGX2"/>
<comment type="subcellular location">
    <subcellularLocation>
        <location evidence="1">Membrane</location>
        <topology evidence="1">Multi-pass membrane protein</topology>
    </subcellularLocation>
</comment>
<comment type="caution">
    <text evidence="11">The sequence shown here is derived from an EMBL/GenBank/DDBJ whole genome shotgun (WGS) entry which is preliminary data.</text>
</comment>
<dbReference type="GO" id="GO:0015419">
    <property type="term" value="F:ABC-type sulfate transporter activity"/>
    <property type="evidence" value="ECO:0007669"/>
    <property type="project" value="UniProtKB-UniRule"/>
</dbReference>
<evidence type="ECO:0000256" key="8">
    <source>
        <dbReference type="ARBA" id="ARBA00025323"/>
    </source>
</evidence>
<feature type="domain" description="ABC transmembrane type-1" evidence="10">
    <location>
        <begin position="64"/>
        <end position="268"/>
    </location>
</feature>
<gene>
    <name evidence="11" type="ORF">SE18_23270</name>
</gene>
<evidence type="ECO:0000256" key="3">
    <source>
        <dbReference type="ARBA" id="ARBA00022448"/>
    </source>
</evidence>
<dbReference type="InterPro" id="IPR000515">
    <property type="entry name" value="MetI-like"/>
</dbReference>
<feature type="transmembrane region" description="Helical" evidence="9">
    <location>
        <begin position="108"/>
        <end position="129"/>
    </location>
</feature>
<evidence type="ECO:0000256" key="5">
    <source>
        <dbReference type="ARBA" id="ARBA00022989"/>
    </source>
</evidence>
<dbReference type="Pfam" id="PF00528">
    <property type="entry name" value="BPD_transp_1"/>
    <property type="match status" value="1"/>
</dbReference>
<dbReference type="OrthoDB" id="9795403at2"/>
<feature type="transmembrane region" description="Helical" evidence="9">
    <location>
        <begin position="252"/>
        <end position="271"/>
    </location>
</feature>
<accession>A0A0P6YGX2</accession>
<dbReference type="NCBIfam" id="TIGR00969">
    <property type="entry name" value="3a0106s02"/>
    <property type="match status" value="1"/>
</dbReference>
<sequence>MTTQTIERTTPRLPWGRWSIRGAALTYLAVFLVLPLIVVVVDGLGAGVESITSVVSSPIARHAIWLTIWTGLVMALINAVMGLLTAFVLVRYEFPGKTLLNAVVDLPFAIPTLVTGVMLVILYGPQAAIGSWLDQHLGWKVIFAPSGIILALLFTSFPFVVRSVQPVLINLDRSSEEAAATLGAPAWQIFWRVTLPALMPALVSGTLLSFARAIGEFGAIVVVAGNIPLRSQTAAIYVYGEIESGSQRNASAMSLVMLAIALGTMTLVDWLSRRRQEVQP</sequence>
<keyword evidence="4 9" id="KW-0812">Transmembrane</keyword>
<organism evidence="11 12">
    <name type="scientific">Herpetosiphon geysericola</name>
    <dbReference type="NCBI Taxonomy" id="70996"/>
    <lineage>
        <taxon>Bacteria</taxon>
        <taxon>Bacillati</taxon>
        <taxon>Chloroflexota</taxon>
        <taxon>Chloroflexia</taxon>
        <taxon>Herpetosiphonales</taxon>
        <taxon>Herpetosiphonaceae</taxon>
        <taxon>Herpetosiphon</taxon>
    </lineage>
</organism>
<comment type="caution">
    <text evidence="9">Lacks conserved residue(s) required for the propagation of feature annotation.</text>
</comment>
<dbReference type="InterPro" id="IPR005667">
    <property type="entry name" value="Sulph_transpt2"/>
</dbReference>
<dbReference type="Gene3D" id="1.10.3720.10">
    <property type="entry name" value="MetI-like"/>
    <property type="match status" value="1"/>
</dbReference>
<evidence type="ECO:0000313" key="12">
    <source>
        <dbReference type="Proteomes" id="UP000050277"/>
    </source>
</evidence>
<dbReference type="GO" id="GO:0005886">
    <property type="term" value="C:plasma membrane"/>
    <property type="evidence" value="ECO:0007669"/>
    <property type="project" value="InterPro"/>
</dbReference>
<name>A0A0P6YGX2_9CHLR</name>
<keyword evidence="3 9" id="KW-0813">Transport</keyword>
<dbReference type="PATRIC" id="fig|70996.4.peg.2480"/>
<comment type="similarity">
    <text evidence="9">Belongs to the binding-protein-dependent transport system permease family. CysTW subfamily.</text>
</comment>